<evidence type="ECO:0000313" key="2">
    <source>
        <dbReference type="Proteomes" id="UP000178820"/>
    </source>
</evidence>
<evidence type="ECO:0000313" key="1">
    <source>
        <dbReference type="EMBL" id="OGZ69515.1"/>
    </source>
</evidence>
<gene>
    <name evidence="1" type="ORF">A3D44_03825</name>
</gene>
<dbReference type="Proteomes" id="UP000178820">
    <property type="component" value="Unassembled WGS sequence"/>
</dbReference>
<accession>A0A1G2I447</accession>
<organism evidence="1 2">
    <name type="scientific">Candidatus Staskawiczbacteria bacterium RIFCSPHIGHO2_02_FULL_42_22</name>
    <dbReference type="NCBI Taxonomy" id="1802207"/>
    <lineage>
        <taxon>Bacteria</taxon>
        <taxon>Candidatus Staskawicziibacteriota</taxon>
    </lineage>
</organism>
<dbReference type="EMBL" id="MHOT01000010">
    <property type="protein sequence ID" value="OGZ69515.1"/>
    <property type="molecule type" value="Genomic_DNA"/>
</dbReference>
<protein>
    <submittedName>
        <fullName evidence="1">Uncharacterized protein</fullName>
    </submittedName>
</protein>
<sequence>MKNLSIKEKAIYYRKKGYSYNMISSKIEVNKSTLSNWLSGIPFSPNAELIKRIGLAKLKSASFKHNQKISEINEMRELAREELGTLTKRDLWLLGIGLYLGEGTKAFEQIRFSNSNPEMIKVAMVWFREICKLKDENFSLAIHCYPDNNIEETLNYWSRVTGIHEKQFAKIYIDRRDNKSTVKRKTLPYGTMHVCIRSCGEKEFGRMLHRRIMGWIESSLNQVNKLNIT</sequence>
<reference evidence="1 2" key="1">
    <citation type="journal article" date="2016" name="Nat. Commun.">
        <title>Thousands of microbial genomes shed light on interconnected biogeochemical processes in an aquifer system.</title>
        <authorList>
            <person name="Anantharaman K."/>
            <person name="Brown C.T."/>
            <person name="Hug L.A."/>
            <person name="Sharon I."/>
            <person name="Castelle C.J."/>
            <person name="Probst A.J."/>
            <person name="Thomas B.C."/>
            <person name="Singh A."/>
            <person name="Wilkins M.J."/>
            <person name="Karaoz U."/>
            <person name="Brodie E.L."/>
            <person name="Williams K.H."/>
            <person name="Hubbard S.S."/>
            <person name="Banfield J.F."/>
        </authorList>
    </citation>
    <scope>NUCLEOTIDE SEQUENCE [LARGE SCALE GENOMIC DNA]</scope>
</reference>
<dbReference type="STRING" id="1802207.A3D44_03825"/>
<dbReference type="AlphaFoldDB" id="A0A1G2I447"/>
<comment type="caution">
    <text evidence="1">The sequence shown here is derived from an EMBL/GenBank/DDBJ whole genome shotgun (WGS) entry which is preliminary data.</text>
</comment>
<proteinExistence type="predicted"/>
<name>A0A1G2I447_9BACT</name>